<accession>A0A0E9Q3D7</accession>
<sequence>MQCSPSLSDRLAYSL</sequence>
<dbReference type="EMBL" id="GBXM01097934">
    <property type="protein sequence ID" value="JAH10643.1"/>
    <property type="molecule type" value="Transcribed_RNA"/>
</dbReference>
<proteinExistence type="predicted"/>
<protein>
    <submittedName>
        <fullName evidence="1">Uncharacterized protein</fullName>
    </submittedName>
</protein>
<reference evidence="1" key="1">
    <citation type="submission" date="2014-11" db="EMBL/GenBank/DDBJ databases">
        <authorList>
            <person name="Amaro Gonzalez C."/>
        </authorList>
    </citation>
    <scope>NUCLEOTIDE SEQUENCE</scope>
</reference>
<evidence type="ECO:0000313" key="1">
    <source>
        <dbReference type="EMBL" id="JAH10643.1"/>
    </source>
</evidence>
<reference evidence="1" key="2">
    <citation type="journal article" date="2015" name="Fish Shellfish Immunol.">
        <title>Early steps in the European eel (Anguilla anguilla)-Vibrio vulnificus interaction in the gills: Role of the RtxA13 toxin.</title>
        <authorList>
            <person name="Callol A."/>
            <person name="Pajuelo D."/>
            <person name="Ebbesson L."/>
            <person name="Teles M."/>
            <person name="MacKenzie S."/>
            <person name="Amaro C."/>
        </authorList>
    </citation>
    <scope>NUCLEOTIDE SEQUENCE</scope>
</reference>
<name>A0A0E9Q3D7_ANGAN</name>
<organism evidence="1">
    <name type="scientific">Anguilla anguilla</name>
    <name type="common">European freshwater eel</name>
    <name type="synonym">Muraena anguilla</name>
    <dbReference type="NCBI Taxonomy" id="7936"/>
    <lineage>
        <taxon>Eukaryota</taxon>
        <taxon>Metazoa</taxon>
        <taxon>Chordata</taxon>
        <taxon>Craniata</taxon>
        <taxon>Vertebrata</taxon>
        <taxon>Euteleostomi</taxon>
        <taxon>Actinopterygii</taxon>
        <taxon>Neopterygii</taxon>
        <taxon>Teleostei</taxon>
        <taxon>Anguilliformes</taxon>
        <taxon>Anguillidae</taxon>
        <taxon>Anguilla</taxon>
    </lineage>
</organism>